<proteinExistence type="predicted"/>
<dbReference type="OrthoDB" id="341477at2759"/>
<evidence type="ECO:0000256" key="1">
    <source>
        <dbReference type="SAM" id="MobiDB-lite"/>
    </source>
</evidence>
<reference evidence="2 3" key="1">
    <citation type="journal article" date="2019" name="Commun. Biol.">
        <title>The bagworm genome reveals a unique fibroin gene that provides high tensile strength.</title>
        <authorList>
            <person name="Kono N."/>
            <person name="Nakamura H."/>
            <person name="Ohtoshi R."/>
            <person name="Tomita M."/>
            <person name="Numata K."/>
            <person name="Arakawa K."/>
        </authorList>
    </citation>
    <scope>NUCLEOTIDE SEQUENCE [LARGE SCALE GENOMIC DNA]</scope>
</reference>
<dbReference type="EMBL" id="BGZK01002670">
    <property type="protein sequence ID" value="GBP95702.1"/>
    <property type="molecule type" value="Genomic_DNA"/>
</dbReference>
<comment type="caution">
    <text evidence="2">The sequence shown here is derived from an EMBL/GenBank/DDBJ whole genome shotgun (WGS) entry which is preliminary data.</text>
</comment>
<sequence>MDTLDLKTVAQRLAGSTLSPDIRERNGGGPLHSSGTLEMAIKKALVFEYALRIGISVVSGRCRTSNVGRSTRSAKRMRLSRDEESSEKREAGLSQDQDRQRVQRARESPYRLIHGKIK</sequence>
<evidence type="ECO:0000313" key="2">
    <source>
        <dbReference type="EMBL" id="GBP95702.1"/>
    </source>
</evidence>
<organism evidence="2 3">
    <name type="scientific">Eumeta variegata</name>
    <name type="common">Bagworm moth</name>
    <name type="synonym">Eumeta japonica</name>
    <dbReference type="NCBI Taxonomy" id="151549"/>
    <lineage>
        <taxon>Eukaryota</taxon>
        <taxon>Metazoa</taxon>
        <taxon>Ecdysozoa</taxon>
        <taxon>Arthropoda</taxon>
        <taxon>Hexapoda</taxon>
        <taxon>Insecta</taxon>
        <taxon>Pterygota</taxon>
        <taxon>Neoptera</taxon>
        <taxon>Endopterygota</taxon>
        <taxon>Lepidoptera</taxon>
        <taxon>Glossata</taxon>
        <taxon>Ditrysia</taxon>
        <taxon>Tineoidea</taxon>
        <taxon>Psychidae</taxon>
        <taxon>Oiketicinae</taxon>
        <taxon>Eumeta</taxon>
    </lineage>
</organism>
<gene>
    <name evidence="2" type="ORF">EVAR_100809_1</name>
</gene>
<protein>
    <submittedName>
        <fullName evidence="2">Uncharacterized protein</fullName>
    </submittedName>
</protein>
<dbReference type="Proteomes" id="UP000299102">
    <property type="component" value="Unassembled WGS sequence"/>
</dbReference>
<keyword evidence="3" id="KW-1185">Reference proteome</keyword>
<accession>A0A4C2A7B9</accession>
<name>A0A4C2A7B9_EUMVA</name>
<feature type="compositionally biased region" description="Polar residues" evidence="1">
    <location>
        <begin position="62"/>
        <end position="71"/>
    </location>
</feature>
<dbReference type="AlphaFoldDB" id="A0A4C2A7B9"/>
<feature type="compositionally biased region" description="Basic and acidic residues" evidence="1">
    <location>
        <begin position="79"/>
        <end position="109"/>
    </location>
</feature>
<feature type="region of interest" description="Disordered" evidence="1">
    <location>
        <begin position="62"/>
        <end position="118"/>
    </location>
</feature>
<evidence type="ECO:0000313" key="3">
    <source>
        <dbReference type="Proteomes" id="UP000299102"/>
    </source>
</evidence>